<dbReference type="EMBL" id="JBHTNF010000003">
    <property type="protein sequence ID" value="MFD1327718.1"/>
    <property type="molecule type" value="Genomic_DNA"/>
</dbReference>
<proteinExistence type="predicted"/>
<organism evidence="2 3">
    <name type="scientific">Mycoplana ramosa</name>
    <name type="common">Mycoplana bullata</name>
    <dbReference type="NCBI Taxonomy" id="40837"/>
    <lineage>
        <taxon>Bacteria</taxon>
        <taxon>Pseudomonadati</taxon>
        <taxon>Pseudomonadota</taxon>
        <taxon>Alphaproteobacteria</taxon>
        <taxon>Hyphomicrobiales</taxon>
        <taxon>Rhizobiaceae</taxon>
        <taxon>Mycoplana</taxon>
    </lineage>
</organism>
<comment type="caution">
    <text evidence="2">The sequence shown here is derived from an EMBL/GenBank/DDBJ whole genome shotgun (WGS) entry which is preliminary data.</text>
</comment>
<dbReference type="Proteomes" id="UP001597173">
    <property type="component" value="Unassembled WGS sequence"/>
</dbReference>
<reference evidence="3" key="1">
    <citation type="journal article" date="2019" name="Int. J. Syst. Evol. Microbiol.">
        <title>The Global Catalogue of Microorganisms (GCM) 10K type strain sequencing project: providing services to taxonomists for standard genome sequencing and annotation.</title>
        <authorList>
            <consortium name="The Broad Institute Genomics Platform"/>
            <consortium name="The Broad Institute Genome Sequencing Center for Infectious Disease"/>
            <person name="Wu L."/>
            <person name="Ma J."/>
        </authorList>
    </citation>
    <scope>NUCLEOTIDE SEQUENCE [LARGE SCALE GENOMIC DNA]</scope>
    <source>
        <strain evidence="3">CCUG 55609</strain>
    </source>
</reference>
<feature type="chain" id="PRO_5046558343" description="Lipoprotein" evidence="1">
    <location>
        <begin position="19"/>
        <end position="158"/>
    </location>
</feature>
<dbReference type="RefSeq" id="WP_374836426.1">
    <property type="nucleotide sequence ID" value="NZ_JBHEEW010000003.1"/>
</dbReference>
<sequence length="158" mass="17078">MHLRIIALALTAVLTSCAGVQVHRVTDRNQPGIRYWRPAPYLALVETRTENAVACEVRPLMLPDKTEEYAITINAGLGSVKATPTLTDGWNLVSLNAEADSKTSENLTALATLLKTGAEIKARGVTKPPTQPVPTCRGVFRVDYDAAGNFKGFSRISL</sequence>
<name>A0ABW3YUX5_MYCRA</name>
<protein>
    <recommendedName>
        <fullName evidence="4">Lipoprotein</fullName>
    </recommendedName>
</protein>
<evidence type="ECO:0008006" key="4">
    <source>
        <dbReference type="Google" id="ProtNLM"/>
    </source>
</evidence>
<keyword evidence="1" id="KW-0732">Signal</keyword>
<gene>
    <name evidence="2" type="ORF">ACFQ33_07410</name>
</gene>
<evidence type="ECO:0000313" key="3">
    <source>
        <dbReference type="Proteomes" id="UP001597173"/>
    </source>
</evidence>
<accession>A0ABW3YUX5</accession>
<evidence type="ECO:0000313" key="2">
    <source>
        <dbReference type="EMBL" id="MFD1327718.1"/>
    </source>
</evidence>
<evidence type="ECO:0000256" key="1">
    <source>
        <dbReference type="SAM" id="SignalP"/>
    </source>
</evidence>
<dbReference type="PROSITE" id="PS51257">
    <property type="entry name" value="PROKAR_LIPOPROTEIN"/>
    <property type="match status" value="1"/>
</dbReference>
<feature type="signal peptide" evidence="1">
    <location>
        <begin position="1"/>
        <end position="18"/>
    </location>
</feature>
<keyword evidence="3" id="KW-1185">Reference proteome</keyword>